<dbReference type="Gene3D" id="2.40.37.10">
    <property type="entry name" value="Lyase, Ornithine Decarboxylase, Chain A, domain 1"/>
    <property type="match status" value="1"/>
</dbReference>
<dbReference type="Pfam" id="PF01168">
    <property type="entry name" value="Ala_racemase_N"/>
    <property type="match status" value="1"/>
</dbReference>
<dbReference type="InterPro" id="IPR011079">
    <property type="entry name" value="Ala_racemase_C"/>
</dbReference>
<keyword evidence="9" id="KW-1185">Reference proteome</keyword>
<dbReference type="SMART" id="SM01005">
    <property type="entry name" value="Ala_racemase_C"/>
    <property type="match status" value="1"/>
</dbReference>
<comment type="pathway">
    <text evidence="4">Amino-acid biosynthesis; D-alanine biosynthesis; D-alanine from L-alanine: step 1/1.</text>
</comment>
<evidence type="ECO:0000256" key="6">
    <source>
        <dbReference type="PIRSR" id="PIRSR600821-52"/>
    </source>
</evidence>
<dbReference type="AlphaFoldDB" id="A0A7X2T203"/>
<dbReference type="GO" id="GO:0005829">
    <property type="term" value="C:cytosol"/>
    <property type="evidence" value="ECO:0007669"/>
    <property type="project" value="TreeGrafter"/>
</dbReference>
<evidence type="ECO:0000313" key="8">
    <source>
        <dbReference type="EMBL" id="MSR92162.1"/>
    </source>
</evidence>
<dbReference type="SUPFAM" id="SSF51419">
    <property type="entry name" value="PLP-binding barrel"/>
    <property type="match status" value="1"/>
</dbReference>
<name>A0A7X2T203_9CLOT</name>
<reference evidence="8 9" key="1">
    <citation type="submission" date="2019-08" db="EMBL/GenBank/DDBJ databases">
        <title>In-depth cultivation of the pig gut microbiome towards novel bacterial diversity and tailored functional studies.</title>
        <authorList>
            <person name="Wylensek D."/>
            <person name="Hitch T.C.A."/>
            <person name="Clavel T."/>
        </authorList>
    </citation>
    <scope>NUCLEOTIDE SEQUENCE [LARGE SCALE GENOMIC DNA]</scope>
    <source>
        <strain evidence="8 9">WCA-383-APC-5B</strain>
    </source>
</reference>
<dbReference type="CDD" id="cd00430">
    <property type="entry name" value="PLPDE_III_AR"/>
    <property type="match status" value="1"/>
</dbReference>
<comment type="caution">
    <text evidence="8">The sequence shown here is derived from an EMBL/GenBank/DDBJ whole genome shotgun (WGS) entry which is preliminary data.</text>
</comment>
<dbReference type="GO" id="GO:0009252">
    <property type="term" value="P:peptidoglycan biosynthetic process"/>
    <property type="evidence" value="ECO:0007669"/>
    <property type="project" value="TreeGrafter"/>
</dbReference>
<dbReference type="RefSeq" id="WP_154532058.1">
    <property type="nucleotide sequence ID" value="NZ_JAQXTV010000253.1"/>
</dbReference>
<dbReference type="GO" id="GO:0008784">
    <property type="term" value="F:alanine racemase activity"/>
    <property type="evidence" value="ECO:0007669"/>
    <property type="project" value="UniProtKB-UniRule"/>
</dbReference>
<feature type="binding site" evidence="4 6">
    <location>
        <position position="139"/>
    </location>
    <ligand>
        <name>substrate</name>
    </ligand>
</feature>
<evidence type="ECO:0000256" key="5">
    <source>
        <dbReference type="PIRSR" id="PIRSR600821-50"/>
    </source>
</evidence>
<dbReference type="Gene3D" id="3.20.20.10">
    <property type="entry name" value="Alanine racemase"/>
    <property type="match status" value="1"/>
</dbReference>
<dbReference type="GO" id="GO:0030632">
    <property type="term" value="P:D-alanine biosynthetic process"/>
    <property type="evidence" value="ECO:0007669"/>
    <property type="project" value="UniProtKB-UniRule"/>
</dbReference>
<dbReference type="GO" id="GO:0030170">
    <property type="term" value="F:pyridoxal phosphate binding"/>
    <property type="evidence" value="ECO:0007669"/>
    <property type="project" value="UniProtKB-UniRule"/>
</dbReference>
<feature type="modified residue" description="N6-(pyridoxal phosphate)lysine" evidence="4 5">
    <location>
        <position position="41"/>
    </location>
</feature>
<organism evidence="8 9">
    <name type="scientific">Inconstantimicrobium porci</name>
    <dbReference type="NCBI Taxonomy" id="2652291"/>
    <lineage>
        <taxon>Bacteria</taxon>
        <taxon>Bacillati</taxon>
        <taxon>Bacillota</taxon>
        <taxon>Clostridia</taxon>
        <taxon>Eubacteriales</taxon>
        <taxon>Clostridiaceae</taxon>
        <taxon>Inconstantimicrobium</taxon>
    </lineage>
</organism>
<feature type="active site" description="Proton acceptor; specific for D-alanine" evidence="4">
    <location>
        <position position="41"/>
    </location>
</feature>
<dbReference type="EMBL" id="VULX01000024">
    <property type="protein sequence ID" value="MSR92162.1"/>
    <property type="molecule type" value="Genomic_DNA"/>
</dbReference>
<feature type="domain" description="Alanine racemase C-terminal" evidence="7">
    <location>
        <begin position="249"/>
        <end position="377"/>
    </location>
</feature>
<proteinExistence type="inferred from homology"/>
<dbReference type="UniPathway" id="UPA00042">
    <property type="reaction ID" value="UER00497"/>
</dbReference>
<evidence type="ECO:0000256" key="4">
    <source>
        <dbReference type="HAMAP-Rule" id="MF_01201"/>
    </source>
</evidence>
<feature type="active site" description="Proton acceptor; specific for L-alanine" evidence="4">
    <location>
        <position position="270"/>
    </location>
</feature>
<dbReference type="NCBIfam" id="TIGR00492">
    <property type="entry name" value="alr"/>
    <property type="match status" value="1"/>
</dbReference>
<dbReference type="InterPro" id="IPR029066">
    <property type="entry name" value="PLP-binding_barrel"/>
</dbReference>
<dbReference type="HAMAP" id="MF_01201">
    <property type="entry name" value="Ala_racemase"/>
    <property type="match status" value="1"/>
</dbReference>
<comment type="function">
    <text evidence="4">Catalyzes the interconversion of L-alanine and D-alanine. May also act on other amino acids.</text>
</comment>
<sequence length="389" mass="43830">MQNEINLLHPLWAEINLDNLDHNMKQIKKRIGSSNIIGIVKCNSYGHGSIEVSKEFINLGIKNLAVANVVEAVELRRGGIDCDIMVLGVSLDYTINTIIKYNIQPAVSSLDFAQKLNKEAEKNNTVCEIHIAIDTGMGRIGFRKNQKSLDDIRKICSMSNLKIVSMFSHFSTADCKDKSYTKFQLDIYNWFYDNLKDCKHLLGAKNISNSAAIMDLPDTHYDFVRPGIIQYGYYPSDEVNKDVLDLKPVLTWKSKIVHIKTMEANNFIGYGKNFETKMVSRIATIPVGYGDGYPKALSNKGYVIINGKLAPITGNVCMDQIMVDITDIDDVNVNDEVILLGRDKDVKFDADDFASLIGTINYEPLCLIGRRVTRVYIKNNEVSNIQYMD</sequence>
<dbReference type="InterPro" id="IPR000821">
    <property type="entry name" value="Ala_racemase"/>
</dbReference>
<gene>
    <name evidence="8" type="primary">alr</name>
    <name evidence="8" type="ORF">FYJ33_12345</name>
</gene>
<evidence type="ECO:0000256" key="2">
    <source>
        <dbReference type="ARBA" id="ARBA00022898"/>
    </source>
</evidence>
<dbReference type="SUPFAM" id="SSF50621">
    <property type="entry name" value="Alanine racemase C-terminal domain-like"/>
    <property type="match status" value="1"/>
</dbReference>
<evidence type="ECO:0000256" key="3">
    <source>
        <dbReference type="ARBA" id="ARBA00023235"/>
    </source>
</evidence>
<keyword evidence="2 4" id="KW-0663">Pyridoxal phosphate</keyword>
<accession>A0A7X2T203</accession>
<dbReference type="PRINTS" id="PR00992">
    <property type="entry name" value="ALARACEMASE"/>
</dbReference>
<comment type="cofactor">
    <cofactor evidence="1 4 5">
        <name>pyridoxal 5'-phosphate</name>
        <dbReference type="ChEBI" id="CHEBI:597326"/>
    </cofactor>
</comment>
<comment type="catalytic activity">
    <reaction evidence="4">
        <text>L-alanine = D-alanine</text>
        <dbReference type="Rhea" id="RHEA:20249"/>
        <dbReference type="ChEBI" id="CHEBI:57416"/>
        <dbReference type="ChEBI" id="CHEBI:57972"/>
        <dbReference type="EC" id="5.1.1.1"/>
    </reaction>
</comment>
<protein>
    <recommendedName>
        <fullName evidence="4">Alanine racemase</fullName>
        <ecNumber evidence="4">5.1.1.1</ecNumber>
    </recommendedName>
</protein>
<evidence type="ECO:0000259" key="7">
    <source>
        <dbReference type="SMART" id="SM01005"/>
    </source>
</evidence>
<dbReference type="Proteomes" id="UP000460287">
    <property type="component" value="Unassembled WGS sequence"/>
</dbReference>
<dbReference type="PANTHER" id="PTHR30511">
    <property type="entry name" value="ALANINE RACEMASE"/>
    <property type="match status" value="1"/>
</dbReference>
<feature type="binding site" evidence="4 6">
    <location>
        <position position="318"/>
    </location>
    <ligand>
        <name>substrate</name>
    </ligand>
</feature>
<evidence type="ECO:0000256" key="1">
    <source>
        <dbReference type="ARBA" id="ARBA00001933"/>
    </source>
</evidence>
<dbReference type="Pfam" id="PF00842">
    <property type="entry name" value="Ala_racemase_C"/>
    <property type="match status" value="1"/>
</dbReference>
<comment type="similarity">
    <text evidence="4">Belongs to the alanine racemase family.</text>
</comment>
<dbReference type="PANTHER" id="PTHR30511:SF0">
    <property type="entry name" value="ALANINE RACEMASE, CATABOLIC-RELATED"/>
    <property type="match status" value="1"/>
</dbReference>
<keyword evidence="3 4" id="KW-0413">Isomerase</keyword>
<dbReference type="EC" id="5.1.1.1" evidence="4"/>
<dbReference type="InterPro" id="IPR009006">
    <property type="entry name" value="Ala_racemase/Decarboxylase_C"/>
</dbReference>
<evidence type="ECO:0000313" key="9">
    <source>
        <dbReference type="Proteomes" id="UP000460287"/>
    </source>
</evidence>
<dbReference type="FunFam" id="3.20.20.10:FF:000002">
    <property type="entry name" value="Alanine racemase"/>
    <property type="match status" value="1"/>
</dbReference>
<dbReference type="InterPro" id="IPR001608">
    <property type="entry name" value="Ala_racemase_N"/>
</dbReference>